<evidence type="ECO:0000313" key="3">
    <source>
        <dbReference type="Proteomes" id="UP000233387"/>
    </source>
</evidence>
<dbReference type="Proteomes" id="UP000233387">
    <property type="component" value="Unassembled WGS sequence"/>
</dbReference>
<organism evidence="2 3">
    <name type="scientific">Raineya orbicola</name>
    <dbReference type="NCBI Taxonomy" id="2016530"/>
    <lineage>
        <taxon>Bacteria</taxon>
        <taxon>Pseudomonadati</taxon>
        <taxon>Bacteroidota</taxon>
        <taxon>Cytophagia</taxon>
        <taxon>Cytophagales</taxon>
        <taxon>Raineyaceae</taxon>
        <taxon>Raineya</taxon>
    </lineage>
</organism>
<accession>A0A2N3IHK3</accession>
<evidence type="ECO:0000259" key="1">
    <source>
        <dbReference type="Pfam" id="PF13619"/>
    </source>
</evidence>
<feature type="domain" description="KTSC" evidence="1">
    <location>
        <begin position="7"/>
        <end position="62"/>
    </location>
</feature>
<dbReference type="InterPro" id="IPR025309">
    <property type="entry name" value="KTSC_dom"/>
</dbReference>
<protein>
    <submittedName>
        <fullName evidence="2">KTSC domain</fullName>
    </submittedName>
</protein>
<comment type="caution">
    <text evidence="2">The sequence shown here is derived from an EMBL/GenBank/DDBJ whole genome shotgun (WGS) entry which is preliminary data.</text>
</comment>
<evidence type="ECO:0000313" key="2">
    <source>
        <dbReference type="EMBL" id="PKQ69703.1"/>
    </source>
</evidence>
<dbReference type="AlphaFoldDB" id="A0A2N3IHK3"/>
<dbReference type="EMBL" id="NKXO01000017">
    <property type="protein sequence ID" value="PKQ69703.1"/>
    <property type="molecule type" value="Genomic_DNA"/>
</dbReference>
<dbReference type="OrthoDB" id="8450910at2"/>
<dbReference type="RefSeq" id="WP_101358533.1">
    <property type="nucleotide sequence ID" value="NZ_NKXO01000017.1"/>
</dbReference>
<proteinExistence type="predicted"/>
<keyword evidence="3" id="KW-1185">Reference proteome</keyword>
<reference evidence="2 3" key="1">
    <citation type="submission" date="2017-06" db="EMBL/GenBank/DDBJ databases">
        <title>Raineya orbicola gen. nov., sp. nov. a slightly thermophilic bacterium of the phylum Bacteroidetes and the description of Raineyaceae fam. nov.</title>
        <authorList>
            <person name="Albuquerque L."/>
            <person name="Polonia A.R.M."/>
            <person name="Barroso C."/>
            <person name="Froufe H.J.C."/>
            <person name="Lage O."/>
            <person name="Lobo-Da-Cunha A."/>
            <person name="Egas C."/>
            <person name="Da Costa M.S."/>
        </authorList>
    </citation>
    <scope>NUCLEOTIDE SEQUENCE [LARGE SCALE GENOMIC DNA]</scope>
    <source>
        <strain evidence="2 3">SPSPC-11</strain>
    </source>
</reference>
<sequence length="70" mass="8280">MKHIAVESSMITSVAYDAKKEILEVKFKQGQVYQYFEVPSKVFEELLEAESKGRYMRSHVIDCYPYVRVR</sequence>
<dbReference type="Pfam" id="PF13619">
    <property type="entry name" value="KTSC"/>
    <property type="match status" value="1"/>
</dbReference>
<name>A0A2N3IHK3_9BACT</name>
<gene>
    <name evidence="2" type="ORF">Rain11_1266</name>
</gene>